<keyword evidence="3" id="KW-1185">Reference proteome</keyword>
<gene>
    <name evidence="2" type="ORF">NC99_33940</name>
</gene>
<evidence type="ECO:0000313" key="3">
    <source>
        <dbReference type="Proteomes" id="UP000036958"/>
    </source>
</evidence>
<organism evidence="2 3">
    <name type="scientific">Sunxiuqinia dokdonensis</name>
    <dbReference type="NCBI Taxonomy" id="1409788"/>
    <lineage>
        <taxon>Bacteria</taxon>
        <taxon>Pseudomonadati</taxon>
        <taxon>Bacteroidota</taxon>
        <taxon>Bacteroidia</taxon>
        <taxon>Marinilabiliales</taxon>
        <taxon>Prolixibacteraceae</taxon>
        <taxon>Sunxiuqinia</taxon>
    </lineage>
</organism>
<proteinExistence type="predicted"/>
<accession>A0A0L8V6G1</accession>
<dbReference type="RefSeq" id="WP_053185678.1">
    <property type="nucleotide sequence ID" value="NZ_LGIA01000177.1"/>
</dbReference>
<keyword evidence="1" id="KW-0175">Coiled coil</keyword>
<evidence type="ECO:0000313" key="2">
    <source>
        <dbReference type="EMBL" id="KOH43772.1"/>
    </source>
</evidence>
<dbReference type="Proteomes" id="UP000036958">
    <property type="component" value="Unassembled WGS sequence"/>
</dbReference>
<dbReference type="AlphaFoldDB" id="A0A0L8V6G1"/>
<dbReference type="EMBL" id="LGIA01000177">
    <property type="protein sequence ID" value="KOH43772.1"/>
    <property type="molecule type" value="Genomic_DNA"/>
</dbReference>
<sequence length="422" mass="48684">MKKIAVLSFILLVAFGSVFSAEPLRKPFVELFIEGRYIPDGSEVDVNKGQQFTLVTQAKGGRADFVQFPDTYADLGDDAKIISRGYNKLIYEKNGVLHKWEMVDEKIDLESDTKIKLLVNNDLINKQQTDVFIPVDKVEKTYIKVKISTYWSYDNGTTTKTETDVAEATIYLHIQGNTNEWFATPNVKAAGNHDQVVEEKLNAIQESYNKIESLLNNFEFTAIQPEIQNLRNIVGQLEDRVEYLVANEPNKHSDIFFIGLPSDQAVSDVADFRTLASAWNELEKLVNEQSIKLDQLEKSTDKTKRRDLLELIKPFTNWENSLPNQAESLLQDYAKDFNWENTSIRSFLAFNPNEERINNLEQSQADFRRFLENRKENIELEKQKINYALTRLQAVRIFDGMLMGFFSSLNFARWENTRDQGN</sequence>
<dbReference type="OrthoDB" id="9935244at2"/>
<dbReference type="STRING" id="1409788.NC99_33940"/>
<protein>
    <submittedName>
        <fullName evidence="2">Uncharacterized protein</fullName>
    </submittedName>
</protein>
<comment type="caution">
    <text evidence="2">The sequence shown here is derived from an EMBL/GenBank/DDBJ whole genome shotgun (WGS) entry which is preliminary data.</text>
</comment>
<feature type="coiled-coil region" evidence="1">
    <location>
        <begin position="279"/>
        <end position="306"/>
    </location>
</feature>
<name>A0A0L8V6G1_9BACT</name>
<evidence type="ECO:0000256" key="1">
    <source>
        <dbReference type="SAM" id="Coils"/>
    </source>
</evidence>
<reference evidence="3" key="1">
    <citation type="submission" date="2015-07" db="EMBL/GenBank/DDBJ databases">
        <title>Genome sequencing of Sunxiuqinia dokdonensis strain SK.</title>
        <authorList>
            <person name="Ahn S."/>
            <person name="Kim B.-C."/>
        </authorList>
    </citation>
    <scope>NUCLEOTIDE SEQUENCE [LARGE SCALE GENOMIC DNA]</scope>
    <source>
        <strain evidence="3">SK</strain>
    </source>
</reference>